<dbReference type="InterPro" id="IPR037523">
    <property type="entry name" value="VOC_core"/>
</dbReference>
<dbReference type="InterPro" id="IPR029068">
    <property type="entry name" value="Glyas_Bleomycin-R_OHBP_Dase"/>
</dbReference>
<dbReference type="SUPFAM" id="SSF54593">
    <property type="entry name" value="Glyoxalase/Bleomycin resistance protein/Dihydroxybiphenyl dioxygenase"/>
    <property type="match status" value="1"/>
</dbReference>
<dbReference type="InterPro" id="IPR004360">
    <property type="entry name" value="Glyas_Fos-R_dOase_dom"/>
</dbReference>
<evidence type="ECO:0000259" key="1">
    <source>
        <dbReference type="PROSITE" id="PS51819"/>
    </source>
</evidence>
<feature type="domain" description="VOC" evidence="1">
    <location>
        <begin position="151"/>
        <end position="267"/>
    </location>
</feature>
<dbReference type="Proteomes" id="UP000199607">
    <property type="component" value="Unassembled WGS sequence"/>
</dbReference>
<reference evidence="3" key="1">
    <citation type="submission" date="2016-10" db="EMBL/GenBank/DDBJ databases">
        <authorList>
            <person name="Varghese N."/>
            <person name="Submissions S."/>
        </authorList>
    </citation>
    <scope>NUCLEOTIDE SEQUENCE [LARGE SCALE GENOMIC DNA]</scope>
    <source>
        <strain evidence="3">CGMCC 1.7738</strain>
    </source>
</reference>
<dbReference type="Pfam" id="PF00903">
    <property type="entry name" value="Glyoxalase"/>
    <property type="match status" value="2"/>
</dbReference>
<organism evidence="2 3">
    <name type="scientific">Halogranum rubrum</name>
    <dbReference type="NCBI Taxonomy" id="553466"/>
    <lineage>
        <taxon>Archaea</taxon>
        <taxon>Methanobacteriati</taxon>
        <taxon>Methanobacteriota</taxon>
        <taxon>Stenosarchaea group</taxon>
        <taxon>Halobacteria</taxon>
        <taxon>Halobacteriales</taxon>
        <taxon>Haloferacaceae</taxon>
    </lineage>
</organism>
<keyword evidence="3" id="KW-1185">Reference proteome</keyword>
<dbReference type="STRING" id="553466.SAMN04487950_1372"/>
<sequence>MLSDTPGIHHVSAIASDPQRNVEFYTDVLGLTFVRRTVNFEDIFTYHLYYGDERGLPGSVLTFFAYPREVEGRAGKPGIHSVSLSIPEDAVDYWVQRLETHGVDVEETTKFDETVVAFRDPDGMEVELVTGPSPDLPAASDAVPEENAIRGVRGVSLQSRSPYVTASLLDTFGFDLVAEAEDVARYRLGDGRRSTVDILTHDAPYGREGAGSIHHVAFGVADEAELHEWRELLLERDFDVSRVKDRQFMHSLYVRDPGGILFELATEREGVRVGDVAEPGSVLTLPPWLEADREMIEAQLPPLSTNPEAEER</sequence>
<dbReference type="RefSeq" id="WP_089867403.1">
    <property type="nucleotide sequence ID" value="NZ_FOTC01000001.1"/>
</dbReference>
<protein>
    <submittedName>
        <fullName evidence="2">Glyoxalase family protein</fullName>
    </submittedName>
</protein>
<dbReference type="PANTHER" id="PTHR36110">
    <property type="entry name" value="RING-CLEAVING DIOXYGENASE MHQE-RELATED"/>
    <property type="match status" value="1"/>
</dbReference>
<dbReference type="AlphaFoldDB" id="A0A1I4CTB4"/>
<gene>
    <name evidence="2" type="ORF">SAMN04487950_1372</name>
</gene>
<evidence type="ECO:0000313" key="2">
    <source>
        <dbReference type="EMBL" id="SFK84023.1"/>
    </source>
</evidence>
<dbReference type="InterPro" id="IPR052537">
    <property type="entry name" value="Extradiol_RC_dioxygenase"/>
</dbReference>
<dbReference type="Gene3D" id="3.10.180.10">
    <property type="entry name" value="2,3-Dihydroxybiphenyl 1,2-Dioxygenase, domain 1"/>
    <property type="match status" value="2"/>
</dbReference>
<accession>A0A1I4CTB4</accession>
<feature type="domain" description="VOC" evidence="1">
    <location>
        <begin position="7"/>
        <end position="131"/>
    </location>
</feature>
<dbReference type="PROSITE" id="PS51819">
    <property type="entry name" value="VOC"/>
    <property type="match status" value="2"/>
</dbReference>
<name>A0A1I4CTB4_9EURY</name>
<proteinExistence type="predicted"/>
<evidence type="ECO:0000313" key="3">
    <source>
        <dbReference type="Proteomes" id="UP000199607"/>
    </source>
</evidence>
<dbReference type="PANTHER" id="PTHR36110:SF4">
    <property type="entry name" value="RING-CLEAVING DIOXYGENASE MHQA-RELATED"/>
    <property type="match status" value="1"/>
</dbReference>
<dbReference type="EMBL" id="FOTC01000001">
    <property type="protein sequence ID" value="SFK84023.1"/>
    <property type="molecule type" value="Genomic_DNA"/>
</dbReference>